<dbReference type="Proteomes" id="UP001042704">
    <property type="component" value="Chromosome"/>
</dbReference>
<evidence type="ECO:0000313" key="6">
    <source>
        <dbReference type="EMBL" id="QSZ66934.1"/>
    </source>
</evidence>
<evidence type="ECO:0000256" key="1">
    <source>
        <dbReference type="ARBA" id="ARBA00011975"/>
    </source>
</evidence>
<dbReference type="Pfam" id="PF00145">
    <property type="entry name" value="DNA_methylase"/>
    <property type="match status" value="1"/>
</dbReference>
<dbReference type="EC" id="2.1.1.37" evidence="1"/>
<dbReference type="GO" id="GO:0032259">
    <property type="term" value="P:methylation"/>
    <property type="evidence" value="ECO:0007669"/>
    <property type="project" value="UniProtKB-KW"/>
</dbReference>
<dbReference type="NCBIfam" id="TIGR00675">
    <property type="entry name" value="dcm"/>
    <property type="match status" value="1"/>
</dbReference>
<keyword evidence="7" id="KW-1185">Reference proteome</keyword>
<evidence type="ECO:0000256" key="2">
    <source>
        <dbReference type="ARBA" id="ARBA00022603"/>
    </source>
</evidence>
<evidence type="ECO:0000313" key="7">
    <source>
        <dbReference type="Proteomes" id="UP001042704"/>
    </source>
</evidence>
<protein>
    <recommendedName>
        <fullName evidence="1">DNA (cytosine-5-)-methyltransferase</fullName>
        <ecNumber evidence="1">2.1.1.37</ecNumber>
    </recommendedName>
</protein>
<comment type="similarity">
    <text evidence="5">Belongs to the class I-like SAM-binding methyltransferase superfamily. C5-methyltransferase family.</text>
</comment>
<dbReference type="Gene3D" id="3.40.50.150">
    <property type="entry name" value="Vaccinia Virus protein VP39"/>
    <property type="match status" value="1"/>
</dbReference>
<dbReference type="GeneID" id="76423737"/>
<dbReference type="KEGG" id="maqe:RJ40_05215"/>
<accession>A0A8A3S5N3</accession>
<sequence length="423" mass="49198">MVSKKIVLDMFAGAGGLTEGFFRNDFNIVSHIEMNVHAARTLETRTLFHALVEKGQQDIYYQYYDQEISRDEFLEECKSLDVSDTGIIDRELSVETLDKTIADVHARLDDLNRNNVDVIIGGPPCQAYSLIGRARDLNKMRNDPRNHLYIHYLRFIDEFKPEIFVFENVPGLISARNGEIYSDFLERIKSLGYYTPPEPKILNARDFGVLQNRKRIIFIGWKKDHDLTYPGFEIAEPRYKIWDVLKDLRELEPGEGTDGPQRYRVGRPSGYLKRSHIRNNHRYVRHHIARNHNDRDREIYRTAIRMWNDSKKRLRYNELPENLKTHANQSSFLDRFKVVDGDGLSHAIVAHLSKDGHFFIHPDISQARSLTVREAARIQSFPDNYLFEGPRTAQYVQIGNAVPPLMAEGIAREIKKMIQKVVD</sequence>
<dbReference type="AlphaFoldDB" id="A0A8A3S5N3"/>
<dbReference type="PROSITE" id="PS51679">
    <property type="entry name" value="SAM_MT_C5"/>
    <property type="match status" value="1"/>
</dbReference>
<reference evidence="6" key="2">
    <citation type="submission" date="2019-02" db="EMBL/GenBank/DDBJ databases">
        <authorList>
            <person name="Chen S.-C."/>
            <person name="Chien H.-H."/>
            <person name="Lai M.-C."/>
        </authorList>
    </citation>
    <scope>NUCLEOTIDE SEQUENCE</scope>
    <source>
        <strain evidence="6">N2F9704</strain>
    </source>
</reference>
<evidence type="ECO:0000256" key="4">
    <source>
        <dbReference type="ARBA" id="ARBA00022691"/>
    </source>
</evidence>
<dbReference type="InterPro" id="IPR029063">
    <property type="entry name" value="SAM-dependent_MTases_sf"/>
</dbReference>
<dbReference type="SUPFAM" id="SSF53335">
    <property type="entry name" value="S-adenosyl-L-methionine-dependent methyltransferases"/>
    <property type="match status" value="1"/>
</dbReference>
<dbReference type="REBASE" id="492739">
    <property type="entry name" value="M2.Maq9704ORF5210P"/>
</dbReference>
<reference evidence="6" key="1">
    <citation type="journal article" date="2001" name="Int. J. Syst. Evol. Microbiol.">
        <title>Methanofollis aquaemaris sp. nov., a methanogen isolated from an aquaculture fish pond.</title>
        <authorList>
            <person name="Lai M.C."/>
            <person name="Chen S.C."/>
        </authorList>
    </citation>
    <scope>NUCLEOTIDE SEQUENCE</scope>
    <source>
        <strain evidence="6">N2F9704</strain>
    </source>
</reference>
<dbReference type="PRINTS" id="PR00105">
    <property type="entry name" value="C5METTRFRASE"/>
</dbReference>
<keyword evidence="2 6" id="KW-0489">Methyltransferase</keyword>
<dbReference type="PROSITE" id="PS00094">
    <property type="entry name" value="C5_MTASE_1"/>
    <property type="match status" value="1"/>
</dbReference>
<evidence type="ECO:0000256" key="5">
    <source>
        <dbReference type="RuleBase" id="RU000416"/>
    </source>
</evidence>
<dbReference type="Gene3D" id="3.90.120.10">
    <property type="entry name" value="DNA Methylase, subunit A, domain 2"/>
    <property type="match status" value="1"/>
</dbReference>
<dbReference type="PANTHER" id="PTHR10629:SF52">
    <property type="entry name" value="DNA (CYTOSINE-5)-METHYLTRANSFERASE 1"/>
    <property type="match status" value="1"/>
</dbReference>
<dbReference type="InterPro" id="IPR018117">
    <property type="entry name" value="C5_DNA_meth_AS"/>
</dbReference>
<dbReference type="InterPro" id="IPR001525">
    <property type="entry name" value="C5_MeTfrase"/>
</dbReference>
<proteinExistence type="inferred from homology"/>
<dbReference type="InterPro" id="IPR050390">
    <property type="entry name" value="C5-Methyltransferase"/>
</dbReference>
<dbReference type="RefSeq" id="WP_265582303.1">
    <property type="nucleotide sequence ID" value="NZ_CP036172.1"/>
</dbReference>
<name>A0A8A3S5N3_9EURY</name>
<evidence type="ECO:0000256" key="3">
    <source>
        <dbReference type="ARBA" id="ARBA00022679"/>
    </source>
</evidence>
<dbReference type="PANTHER" id="PTHR10629">
    <property type="entry name" value="CYTOSINE-SPECIFIC METHYLTRANSFERASE"/>
    <property type="match status" value="1"/>
</dbReference>
<keyword evidence="3" id="KW-0808">Transferase</keyword>
<keyword evidence="4" id="KW-0949">S-adenosyl-L-methionine</keyword>
<dbReference type="GO" id="GO:0003886">
    <property type="term" value="F:DNA (cytosine-5-)-methyltransferase activity"/>
    <property type="evidence" value="ECO:0007669"/>
    <property type="project" value="UniProtKB-EC"/>
</dbReference>
<organism evidence="6 7">
    <name type="scientific">Methanofollis aquaemaris</name>
    <dbReference type="NCBI Taxonomy" id="126734"/>
    <lineage>
        <taxon>Archaea</taxon>
        <taxon>Methanobacteriati</taxon>
        <taxon>Methanobacteriota</taxon>
        <taxon>Stenosarchaea group</taxon>
        <taxon>Methanomicrobia</taxon>
        <taxon>Methanomicrobiales</taxon>
        <taxon>Methanomicrobiaceae</taxon>
        <taxon>Methanofollis</taxon>
    </lineage>
</organism>
<dbReference type="EMBL" id="CP036172">
    <property type="protein sequence ID" value="QSZ66934.1"/>
    <property type="molecule type" value="Genomic_DNA"/>
</dbReference>
<gene>
    <name evidence="6" type="ORF">RJ40_05215</name>
</gene>